<proteinExistence type="predicted"/>
<gene>
    <name evidence="1" type="ORF">NHX12_012155</name>
</gene>
<organism evidence="1 2">
    <name type="scientific">Muraenolepis orangiensis</name>
    <name type="common">Patagonian moray cod</name>
    <dbReference type="NCBI Taxonomy" id="630683"/>
    <lineage>
        <taxon>Eukaryota</taxon>
        <taxon>Metazoa</taxon>
        <taxon>Chordata</taxon>
        <taxon>Craniata</taxon>
        <taxon>Vertebrata</taxon>
        <taxon>Euteleostomi</taxon>
        <taxon>Actinopterygii</taxon>
        <taxon>Neopterygii</taxon>
        <taxon>Teleostei</taxon>
        <taxon>Neoteleostei</taxon>
        <taxon>Acanthomorphata</taxon>
        <taxon>Zeiogadaria</taxon>
        <taxon>Gadariae</taxon>
        <taxon>Gadiformes</taxon>
        <taxon>Muraenolepidoidei</taxon>
        <taxon>Muraenolepididae</taxon>
        <taxon>Muraenolepis</taxon>
    </lineage>
</organism>
<protein>
    <submittedName>
        <fullName evidence="1">Uncharacterized protein</fullName>
    </submittedName>
</protein>
<evidence type="ECO:0000313" key="2">
    <source>
        <dbReference type="Proteomes" id="UP001148018"/>
    </source>
</evidence>
<sequence>VEKVNCVIETGITVRELFVQVQPLMLPATKVRLSNVPPFITSVENCPDMGNLFLQ</sequence>
<comment type="caution">
    <text evidence="1">The sequence shown here is derived from an EMBL/GenBank/DDBJ whole genome shotgun (WGS) entry which is preliminary data.</text>
</comment>
<evidence type="ECO:0000313" key="1">
    <source>
        <dbReference type="EMBL" id="KAJ3588563.1"/>
    </source>
</evidence>
<dbReference type="Proteomes" id="UP001148018">
    <property type="component" value="Unassembled WGS sequence"/>
</dbReference>
<name>A0A9Q0DHK5_9TELE</name>
<feature type="non-terminal residue" evidence="1">
    <location>
        <position position="1"/>
    </location>
</feature>
<dbReference type="OrthoDB" id="8961543at2759"/>
<reference evidence="1" key="1">
    <citation type="submission" date="2022-07" db="EMBL/GenBank/DDBJ databases">
        <title>Chromosome-level genome of Muraenolepis orangiensis.</title>
        <authorList>
            <person name="Kim J."/>
        </authorList>
    </citation>
    <scope>NUCLEOTIDE SEQUENCE</scope>
    <source>
        <strain evidence="1">KU_S4_2022</strain>
        <tissue evidence="1">Muscle</tissue>
    </source>
</reference>
<dbReference type="EMBL" id="JANIIK010000116">
    <property type="protein sequence ID" value="KAJ3588563.1"/>
    <property type="molecule type" value="Genomic_DNA"/>
</dbReference>
<accession>A0A9Q0DHK5</accession>
<dbReference type="AlphaFoldDB" id="A0A9Q0DHK5"/>
<keyword evidence="2" id="KW-1185">Reference proteome</keyword>